<keyword evidence="2" id="KW-1185">Reference proteome</keyword>
<dbReference type="Proteomes" id="UP000275078">
    <property type="component" value="Unassembled WGS sequence"/>
</dbReference>
<name>A0A3N4ILQ7_ASCIM</name>
<evidence type="ECO:0000313" key="1">
    <source>
        <dbReference type="EMBL" id="RPA87063.1"/>
    </source>
</evidence>
<gene>
    <name evidence="1" type="ORF">BJ508DRAFT_357526</name>
</gene>
<protein>
    <submittedName>
        <fullName evidence="1">Uncharacterized protein</fullName>
    </submittedName>
</protein>
<dbReference type="EMBL" id="ML119647">
    <property type="protein sequence ID" value="RPA87063.1"/>
    <property type="molecule type" value="Genomic_DNA"/>
</dbReference>
<dbReference type="Gene3D" id="3.30.10.10">
    <property type="entry name" value="Trypsin Inhibitor V, subunit A"/>
    <property type="match status" value="1"/>
</dbReference>
<proteinExistence type="predicted"/>
<accession>A0A3N4ILQ7</accession>
<evidence type="ECO:0000313" key="2">
    <source>
        <dbReference type="Proteomes" id="UP000275078"/>
    </source>
</evidence>
<dbReference type="AlphaFoldDB" id="A0A3N4ILQ7"/>
<sequence length="117" mass="13176">MTAYWTSKLLGKKFEESDAPAGAHRSDKAISKIGSKVIALFQTRQTYWTKKLVGKRYQDGKVAAADKEKAFSRSDLPTDPRLCRVFTPGTLGHANYIKDRLNVYLDAKYLCTSVSFH</sequence>
<reference evidence="1 2" key="1">
    <citation type="journal article" date="2018" name="Nat. Ecol. Evol.">
        <title>Pezizomycetes genomes reveal the molecular basis of ectomycorrhizal truffle lifestyle.</title>
        <authorList>
            <person name="Murat C."/>
            <person name="Payen T."/>
            <person name="Noel B."/>
            <person name="Kuo A."/>
            <person name="Morin E."/>
            <person name="Chen J."/>
            <person name="Kohler A."/>
            <person name="Krizsan K."/>
            <person name="Balestrini R."/>
            <person name="Da Silva C."/>
            <person name="Montanini B."/>
            <person name="Hainaut M."/>
            <person name="Levati E."/>
            <person name="Barry K.W."/>
            <person name="Belfiori B."/>
            <person name="Cichocki N."/>
            <person name="Clum A."/>
            <person name="Dockter R.B."/>
            <person name="Fauchery L."/>
            <person name="Guy J."/>
            <person name="Iotti M."/>
            <person name="Le Tacon F."/>
            <person name="Lindquist E.A."/>
            <person name="Lipzen A."/>
            <person name="Malagnac F."/>
            <person name="Mello A."/>
            <person name="Molinier V."/>
            <person name="Miyauchi S."/>
            <person name="Poulain J."/>
            <person name="Riccioni C."/>
            <person name="Rubini A."/>
            <person name="Sitrit Y."/>
            <person name="Splivallo R."/>
            <person name="Traeger S."/>
            <person name="Wang M."/>
            <person name="Zifcakova L."/>
            <person name="Wipf D."/>
            <person name="Zambonelli A."/>
            <person name="Paolocci F."/>
            <person name="Nowrousian M."/>
            <person name="Ottonello S."/>
            <person name="Baldrian P."/>
            <person name="Spatafora J.W."/>
            <person name="Henrissat B."/>
            <person name="Nagy L.G."/>
            <person name="Aury J.M."/>
            <person name="Wincker P."/>
            <person name="Grigoriev I.V."/>
            <person name="Bonfante P."/>
            <person name="Martin F.M."/>
        </authorList>
    </citation>
    <scope>NUCLEOTIDE SEQUENCE [LARGE SCALE GENOMIC DNA]</scope>
    <source>
        <strain evidence="1 2">RN42</strain>
    </source>
</reference>
<organism evidence="1 2">
    <name type="scientific">Ascobolus immersus RN42</name>
    <dbReference type="NCBI Taxonomy" id="1160509"/>
    <lineage>
        <taxon>Eukaryota</taxon>
        <taxon>Fungi</taxon>
        <taxon>Dikarya</taxon>
        <taxon>Ascomycota</taxon>
        <taxon>Pezizomycotina</taxon>
        <taxon>Pezizomycetes</taxon>
        <taxon>Pezizales</taxon>
        <taxon>Ascobolaceae</taxon>
        <taxon>Ascobolus</taxon>
    </lineage>
</organism>
<dbReference type="OrthoDB" id="10013825at2759"/>